<dbReference type="GeneID" id="105901745"/>
<keyword evidence="2 3" id="KW-0175">Coiled coil</keyword>
<evidence type="ECO:0000256" key="2">
    <source>
        <dbReference type="ARBA" id="ARBA00023054"/>
    </source>
</evidence>
<dbReference type="PANTHER" id="PTHR19307">
    <property type="entry name" value="TUMOR PROTEIN D52"/>
    <property type="match status" value="1"/>
</dbReference>
<reference evidence="6" key="1">
    <citation type="submission" date="2025-08" db="UniProtKB">
        <authorList>
            <consortium name="RefSeq"/>
        </authorList>
    </citation>
    <scope>IDENTIFICATION</scope>
</reference>
<dbReference type="PANTHER" id="PTHR19307:SF8">
    <property type="entry name" value="TUMOR PROTEIN D53"/>
    <property type="match status" value="1"/>
</dbReference>
<dbReference type="Pfam" id="PF04201">
    <property type="entry name" value="TPD52"/>
    <property type="match status" value="1"/>
</dbReference>
<protein>
    <submittedName>
        <fullName evidence="6">Tumor protein D53 isoform X1</fullName>
    </submittedName>
</protein>
<feature type="region of interest" description="Disordered" evidence="4">
    <location>
        <begin position="216"/>
        <end position="257"/>
    </location>
</feature>
<gene>
    <name evidence="6" type="primary">tpd52l1</name>
</gene>
<evidence type="ECO:0000256" key="4">
    <source>
        <dbReference type="SAM" id="MobiDB-lite"/>
    </source>
</evidence>
<dbReference type="CTD" id="7164"/>
<comment type="similarity">
    <text evidence="1">Belongs to the TPD52 family.</text>
</comment>
<dbReference type="GO" id="GO:0005737">
    <property type="term" value="C:cytoplasm"/>
    <property type="evidence" value="ECO:0007669"/>
    <property type="project" value="TreeGrafter"/>
</dbReference>
<evidence type="ECO:0000313" key="6">
    <source>
        <dbReference type="RefSeq" id="XP_031437219.1"/>
    </source>
</evidence>
<evidence type="ECO:0000256" key="3">
    <source>
        <dbReference type="SAM" id="Coils"/>
    </source>
</evidence>
<dbReference type="GO" id="GO:2001235">
    <property type="term" value="P:positive regulation of apoptotic signaling pathway"/>
    <property type="evidence" value="ECO:0007669"/>
    <property type="project" value="TreeGrafter"/>
</dbReference>
<feature type="coiled-coil region" evidence="3">
    <location>
        <begin position="72"/>
        <end position="106"/>
    </location>
</feature>
<accession>A0A6P8GD89</accession>
<dbReference type="OrthoDB" id="10000687at2759"/>
<dbReference type="AlphaFoldDB" id="A0A6P8GD89"/>
<proteinExistence type="inferred from homology"/>
<keyword evidence="5" id="KW-1185">Reference proteome</keyword>
<dbReference type="InterPro" id="IPR007327">
    <property type="entry name" value="TPD52"/>
</dbReference>
<dbReference type="RefSeq" id="XP_031437219.1">
    <property type="nucleotide sequence ID" value="XM_031581359.2"/>
</dbReference>
<organism evidence="5 6">
    <name type="scientific">Clupea harengus</name>
    <name type="common">Atlantic herring</name>
    <dbReference type="NCBI Taxonomy" id="7950"/>
    <lineage>
        <taxon>Eukaryota</taxon>
        <taxon>Metazoa</taxon>
        <taxon>Chordata</taxon>
        <taxon>Craniata</taxon>
        <taxon>Vertebrata</taxon>
        <taxon>Euteleostomi</taxon>
        <taxon>Actinopterygii</taxon>
        <taxon>Neopterygii</taxon>
        <taxon>Teleostei</taxon>
        <taxon>Clupei</taxon>
        <taxon>Clupeiformes</taxon>
        <taxon>Clupeoidei</taxon>
        <taxon>Clupeidae</taxon>
        <taxon>Clupea</taxon>
    </lineage>
</organism>
<feature type="compositionally biased region" description="Polar residues" evidence="4">
    <location>
        <begin position="235"/>
        <end position="251"/>
    </location>
</feature>
<sequence>MEPRQQELYSSVLSPEAGEWGKTSISDEWVMPSNFSLHLYNEEGGHFRTGLLETEPLQEVDEDMVSEVDLNSSVTDEEREEMNNELVKLEEEISTLRQVLDSKEKRHLELKLKLGITPLSELRQNFNRSWTDMQSSTVDMDDIYKKTSETLTTAGQKTSAAFTNLGSSISRRFGDMRSQSIGSSIRHSMSMPAMRNSQSFRSFEEKMESTVTTIKTKVGTGAGGGGGNFEEVLSSAANASSQDTPTNNLTESTERPC</sequence>
<evidence type="ECO:0000256" key="1">
    <source>
        <dbReference type="ARBA" id="ARBA00005702"/>
    </source>
</evidence>
<dbReference type="Proteomes" id="UP000515152">
    <property type="component" value="Chromosome 15"/>
</dbReference>
<name>A0A6P8GD89_CLUHA</name>
<evidence type="ECO:0000313" key="5">
    <source>
        <dbReference type="Proteomes" id="UP000515152"/>
    </source>
</evidence>